<dbReference type="AlphaFoldDB" id="A0A6C0ESU8"/>
<name>A0A6C0ESU8_9ZZZZ</name>
<evidence type="ECO:0000313" key="1">
    <source>
        <dbReference type="EMBL" id="QHT32117.1"/>
    </source>
</evidence>
<accession>A0A6C0ESU8</accession>
<organism evidence="1">
    <name type="scientific">viral metagenome</name>
    <dbReference type="NCBI Taxonomy" id="1070528"/>
    <lineage>
        <taxon>unclassified sequences</taxon>
        <taxon>metagenomes</taxon>
        <taxon>organismal metagenomes</taxon>
    </lineage>
</organism>
<protein>
    <submittedName>
        <fullName evidence="1">Uncharacterized protein</fullName>
    </submittedName>
</protein>
<reference evidence="1" key="1">
    <citation type="journal article" date="2020" name="Nature">
        <title>Giant virus diversity and host interactions through global metagenomics.</title>
        <authorList>
            <person name="Schulz F."/>
            <person name="Roux S."/>
            <person name="Paez-Espino D."/>
            <person name="Jungbluth S."/>
            <person name="Walsh D.A."/>
            <person name="Denef V.J."/>
            <person name="McMahon K.D."/>
            <person name="Konstantinidis K.T."/>
            <person name="Eloe-Fadrosh E.A."/>
            <person name="Kyrpides N.C."/>
            <person name="Woyke T."/>
        </authorList>
    </citation>
    <scope>NUCLEOTIDE SEQUENCE</scope>
    <source>
        <strain evidence="1">GVMAG-M-3300009159-65</strain>
    </source>
</reference>
<proteinExistence type="predicted"/>
<dbReference type="EMBL" id="MN738931">
    <property type="protein sequence ID" value="QHT32117.1"/>
    <property type="molecule type" value="Genomic_DNA"/>
</dbReference>
<sequence>MSVSVSLSGAIIESQNYLSTYFVTLNSDQNISGTKTLEGNLIFKDTSGNTGTYSLSNINLNDFSYNATLNASIGLSLSNVSNTFSLNTEGFVFNDNTIGWQEMYKFSAIQNVSNSNISTLTVNNTLKIQDTSTGYISLSCSGDVLQLDLNDNIGSLGDVLTSGGNGSLSWTNKSLYGLENIDSNDVSGIIYFDKTFETVPFVVISQKSNTRIVPICITDISYSSFNWASSSNNVGQIVWNAKIN</sequence>